<accession>A0A6H1PAL1</accession>
<proteinExistence type="predicted"/>
<name>A0A6H1PAL1_PRIMG</name>
<dbReference type="AlphaFoldDB" id="A0A6H1PAL1"/>
<protein>
    <submittedName>
        <fullName evidence="1">Uncharacterized protein</fullName>
    </submittedName>
</protein>
<dbReference type="EMBL" id="CP051128">
    <property type="protein sequence ID" value="QIZ10629.1"/>
    <property type="molecule type" value="Genomic_DNA"/>
</dbReference>
<dbReference type="Proteomes" id="UP000501868">
    <property type="component" value="Chromosome"/>
</dbReference>
<evidence type="ECO:0000313" key="1">
    <source>
        <dbReference type="EMBL" id="QIZ10629.1"/>
    </source>
</evidence>
<reference evidence="1 2" key="2">
    <citation type="submission" date="2020-04" db="EMBL/GenBank/DDBJ databases">
        <authorList>
            <person name="Fomenkov A."/>
            <person name="Anton B.P."/>
            <person name="Roberts R.J."/>
        </authorList>
    </citation>
    <scope>NUCLEOTIDE SEQUENCE [LARGE SCALE GENOMIC DNA]</scope>
    <source>
        <strain evidence="1 2">S2</strain>
    </source>
</reference>
<evidence type="ECO:0000313" key="2">
    <source>
        <dbReference type="Proteomes" id="UP000501868"/>
    </source>
</evidence>
<sequence>MSNQMLEIQRIRIFFETVDQDTSVEKIRAMGLSLISIIDEMIQQNQLLKDKWLEANEDLHWLRKRADDWMLRAMEKDSQVNK</sequence>
<gene>
    <name evidence="1" type="ORF">HFZ78_31120</name>
</gene>
<organism evidence="1 2">
    <name type="scientific">Priestia megaterium</name>
    <name type="common">Bacillus megaterium</name>
    <dbReference type="NCBI Taxonomy" id="1404"/>
    <lineage>
        <taxon>Bacteria</taxon>
        <taxon>Bacillati</taxon>
        <taxon>Bacillota</taxon>
        <taxon>Bacilli</taxon>
        <taxon>Bacillales</taxon>
        <taxon>Bacillaceae</taxon>
        <taxon>Priestia</taxon>
    </lineage>
</organism>
<reference evidence="1 2" key="1">
    <citation type="submission" date="2020-04" db="EMBL/GenBank/DDBJ databases">
        <title>Genome-Wide Identification of 5-Methylcytosine Sites in Bacterial Genomes By High-Throughput Sequencing of MspJI Restriction Fragments.</title>
        <authorList>
            <person name="Wu V."/>
        </authorList>
    </citation>
    <scope>NUCLEOTIDE SEQUENCE [LARGE SCALE GENOMIC DNA]</scope>
    <source>
        <strain evidence="1 2">S2</strain>
    </source>
</reference>